<dbReference type="RefSeq" id="WP_184536027.1">
    <property type="nucleotide sequence ID" value="NZ_JACHJW010000001.1"/>
</dbReference>
<dbReference type="PANTHER" id="PTHR33164:SF43">
    <property type="entry name" value="HTH-TYPE TRANSCRIPTIONAL REPRESSOR YETL"/>
    <property type="match status" value="1"/>
</dbReference>
<dbReference type="Proteomes" id="UP000578819">
    <property type="component" value="Unassembled WGS sequence"/>
</dbReference>
<keyword evidence="3" id="KW-1185">Reference proteome</keyword>
<accession>A0A7W7SSU8</accession>
<dbReference type="PANTHER" id="PTHR33164">
    <property type="entry name" value="TRANSCRIPTIONAL REGULATOR, MARR FAMILY"/>
    <property type="match status" value="1"/>
</dbReference>
<dbReference type="SMART" id="SM00347">
    <property type="entry name" value="HTH_MARR"/>
    <property type="match status" value="1"/>
</dbReference>
<keyword evidence="2" id="KW-0238">DNA-binding</keyword>
<evidence type="ECO:0000259" key="1">
    <source>
        <dbReference type="PROSITE" id="PS50995"/>
    </source>
</evidence>
<protein>
    <submittedName>
        <fullName evidence="2">DNA-binding MarR family transcriptional regulator</fullName>
    </submittedName>
</protein>
<feature type="domain" description="HTH marR-type" evidence="1">
    <location>
        <begin position="8"/>
        <end position="142"/>
    </location>
</feature>
<dbReference type="InterPro" id="IPR000835">
    <property type="entry name" value="HTH_MarR-typ"/>
</dbReference>
<dbReference type="InterPro" id="IPR039422">
    <property type="entry name" value="MarR/SlyA-like"/>
</dbReference>
<dbReference type="GO" id="GO:0003677">
    <property type="term" value="F:DNA binding"/>
    <property type="evidence" value="ECO:0007669"/>
    <property type="project" value="UniProtKB-KW"/>
</dbReference>
<dbReference type="SUPFAM" id="SSF46785">
    <property type="entry name" value="Winged helix' DNA-binding domain"/>
    <property type="match status" value="1"/>
</dbReference>
<sequence>MTQLTPSGSALSELVIEVFRANGLLLASGDGLARPAGLTSARWQVLGVVDHEPSTVSEVARVMGLTRQSVQQTADALARDGLVSFEENPRHRRAKLITITARGRVALDYVEQRQAEWSNRIAERATLDELHAATRTLRELARQLEIDAAHTPDDDAQPDGRDHG</sequence>
<dbReference type="GO" id="GO:0003700">
    <property type="term" value="F:DNA-binding transcription factor activity"/>
    <property type="evidence" value="ECO:0007669"/>
    <property type="project" value="InterPro"/>
</dbReference>
<dbReference type="InterPro" id="IPR036388">
    <property type="entry name" value="WH-like_DNA-bd_sf"/>
</dbReference>
<proteinExistence type="predicted"/>
<name>A0A7W7SSU8_9ACTN</name>
<reference evidence="2 3" key="1">
    <citation type="submission" date="2020-08" db="EMBL/GenBank/DDBJ databases">
        <title>Sequencing the genomes of 1000 actinobacteria strains.</title>
        <authorList>
            <person name="Klenk H.-P."/>
        </authorList>
    </citation>
    <scope>NUCLEOTIDE SEQUENCE [LARGE SCALE GENOMIC DNA]</scope>
    <source>
        <strain evidence="2 3">DSM 45886</strain>
    </source>
</reference>
<organism evidence="2 3">
    <name type="scientific">Micromonospora polyrhachis</name>
    <dbReference type="NCBI Taxonomy" id="1282883"/>
    <lineage>
        <taxon>Bacteria</taxon>
        <taxon>Bacillati</taxon>
        <taxon>Actinomycetota</taxon>
        <taxon>Actinomycetes</taxon>
        <taxon>Micromonosporales</taxon>
        <taxon>Micromonosporaceae</taxon>
        <taxon>Micromonospora</taxon>
    </lineage>
</organism>
<dbReference type="Gene3D" id="1.10.10.10">
    <property type="entry name" value="Winged helix-like DNA-binding domain superfamily/Winged helix DNA-binding domain"/>
    <property type="match status" value="1"/>
</dbReference>
<dbReference type="EMBL" id="JACHJW010000001">
    <property type="protein sequence ID" value="MBB4960216.1"/>
    <property type="molecule type" value="Genomic_DNA"/>
</dbReference>
<comment type="caution">
    <text evidence="2">The sequence shown here is derived from an EMBL/GenBank/DDBJ whole genome shotgun (WGS) entry which is preliminary data.</text>
</comment>
<dbReference type="Pfam" id="PF12802">
    <property type="entry name" value="MarR_2"/>
    <property type="match status" value="1"/>
</dbReference>
<dbReference type="PROSITE" id="PS50995">
    <property type="entry name" value="HTH_MARR_2"/>
    <property type="match status" value="1"/>
</dbReference>
<dbReference type="InterPro" id="IPR036390">
    <property type="entry name" value="WH_DNA-bd_sf"/>
</dbReference>
<evidence type="ECO:0000313" key="3">
    <source>
        <dbReference type="Proteomes" id="UP000578819"/>
    </source>
</evidence>
<evidence type="ECO:0000313" key="2">
    <source>
        <dbReference type="EMBL" id="MBB4960216.1"/>
    </source>
</evidence>
<gene>
    <name evidence="2" type="ORF">FHR38_003949</name>
</gene>
<dbReference type="AlphaFoldDB" id="A0A7W7SSU8"/>
<dbReference type="GO" id="GO:0006950">
    <property type="term" value="P:response to stress"/>
    <property type="evidence" value="ECO:0007669"/>
    <property type="project" value="TreeGrafter"/>
</dbReference>